<gene>
    <name evidence="1" type="ORF">K9U37_08945</name>
</gene>
<reference evidence="1" key="1">
    <citation type="journal article" date="2022" name="ISME J.">
        <title>Identification of active gaseous-alkane degraders at natural gas seeps.</title>
        <authorList>
            <person name="Farhan Ul Haque M."/>
            <person name="Hernandez M."/>
            <person name="Crombie A.T."/>
            <person name="Murrell J.C."/>
        </authorList>
    </citation>
    <scope>NUCLEOTIDE SEQUENCE</scope>
    <source>
        <strain evidence="1">ANDR5</strain>
    </source>
</reference>
<organism evidence="1 2">
    <name type="scientific">Candidatus Mycolicibacterium alkanivorans</name>
    <dbReference type="NCBI Taxonomy" id="2954114"/>
    <lineage>
        <taxon>Bacteria</taxon>
        <taxon>Bacillati</taxon>
        <taxon>Actinomycetota</taxon>
        <taxon>Actinomycetes</taxon>
        <taxon>Mycobacteriales</taxon>
        <taxon>Mycobacteriaceae</taxon>
        <taxon>Mycolicibacterium</taxon>
    </lineage>
</organism>
<accession>A0ABS9YUX4</accession>
<comment type="caution">
    <text evidence="1">The sequence shown here is derived from an EMBL/GenBank/DDBJ whole genome shotgun (WGS) entry which is preliminary data.</text>
</comment>
<sequence length="96" mass="10187">MIGNGCALVNVADDLASLAAPLAQRVVVWRGIRSINNTFGVSSGDLETLVDCTLEVDQFFATTADRRVAEAEFAEPATAPALYKVTVQPRTEAVSC</sequence>
<keyword evidence="2" id="KW-1185">Reference proteome</keyword>
<dbReference type="Proteomes" id="UP001139068">
    <property type="component" value="Unassembled WGS sequence"/>
</dbReference>
<name>A0ABS9YUX4_9MYCO</name>
<proteinExistence type="predicted"/>
<evidence type="ECO:0000313" key="2">
    <source>
        <dbReference type="Proteomes" id="UP001139068"/>
    </source>
</evidence>
<evidence type="ECO:0000313" key="1">
    <source>
        <dbReference type="EMBL" id="MCI4675014.1"/>
    </source>
</evidence>
<protein>
    <submittedName>
        <fullName evidence="1">Uncharacterized protein</fullName>
    </submittedName>
</protein>
<dbReference type="EMBL" id="JAIVFL010000001">
    <property type="protein sequence ID" value="MCI4675014.1"/>
    <property type="molecule type" value="Genomic_DNA"/>
</dbReference>
<dbReference type="RefSeq" id="WP_243071378.1">
    <property type="nucleotide sequence ID" value="NZ_JAIVFL010000001.1"/>
</dbReference>